<keyword evidence="4" id="KW-1185">Reference proteome</keyword>
<sequence>MSKLFKVLSYEHVGIRVSDRSEALRFYAGLGMNIETELPEHDAAELINDYSVTLNLIFNAEPNPSRTFNVLQDSQVKLPGITHVAFVVDSMNHFVMFCHESSITITEGPMKIGPNRIACFIRDPDGNVLEFNEYIEPIVSI</sequence>
<gene>
    <name evidence="3" type="ORF">A8L45_00410</name>
</gene>
<dbReference type="Proteomes" id="UP000094936">
    <property type="component" value="Unassembled WGS sequence"/>
</dbReference>
<evidence type="ECO:0000256" key="1">
    <source>
        <dbReference type="ARBA" id="ARBA00022723"/>
    </source>
</evidence>
<dbReference type="InterPro" id="IPR004360">
    <property type="entry name" value="Glyas_Fos-R_dOase_dom"/>
</dbReference>
<dbReference type="PROSITE" id="PS51819">
    <property type="entry name" value="VOC"/>
    <property type="match status" value="1"/>
</dbReference>
<proteinExistence type="predicted"/>
<reference evidence="3 4" key="1">
    <citation type="submission" date="2016-05" db="EMBL/GenBank/DDBJ databases">
        <title>Genomic Taxonomy of the Vibrionaceae.</title>
        <authorList>
            <person name="Gomez-Gil B."/>
            <person name="Enciso-Ibarra J."/>
        </authorList>
    </citation>
    <scope>NUCLEOTIDE SEQUENCE [LARGE SCALE GENOMIC DNA]</scope>
    <source>
        <strain evidence="3 4">CAIM 1920</strain>
    </source>
</reference>
<feature type="domain" description="VOC" evidence="2">
    <location>
        <begin position="9"/>
        <end position="134"/>
    </location>
</feature>
<dbReference type="InterPro" id="IPR029068">
    <property type="entry name" value="Glyas_Bleomycin-R_OHBP_Dase"/>
</dbReference>
<dbReference type="InterPro" id="IPR051785">
    <property type="entry name" value="MMCE/EMCE_epimerase"/>
</dbReference>
<evidence type="ECO:0000313" key="4">
    <source>
        <dbReference type="Proteomes" id="UP000094936"/>
    </source>
</evidence>
<keyword evidence="1" id="KW-0479">Metal-binding</keyword>
<dbReference type="Pfam" id="PF00903">
    <property type="entry name" value="Glyoxalase"/>
    <property type="match status" value="1"/>
</dbReference>
<dbReference type="EMBL" id="LYBM01000001">
    <property type="protein sequence ID" value="ODA36102.1"/>
    <property type="molecule type" value="Genomic_DNA"/>
</dbReference>
<accession>A0A1C3ES65</accession>
<dbReference type="GO" id="GO:0046872">
    <property type="term" value="F:metal ion binding"/>
    <property type="evidence" value="ECO:0007669"/>
    <property type="project" value="UniProtKB-KW"/>
</dbReference>
<evidence type="ECO:0000259" key="2">
    <source>
        <dbReference type="PROSITE" id="PS51819"/>
    </source>
</evidence>
<protein>
    <submittedName>
        <fullName evidence="3">Glyoxalase</fullName>
    </submittedName>
</protein>
<dbReference type="GO" id="GO:0046491">
    <property type="term" value="P:L-methylmalonyl-CoA metabolic process"/>
    <property type="evidence" value="ECO:0007669"/>
    <property type="project" value="TreeGrafter"/>
</dbReference>
<dbReference type="GO" id="GO:0004493">
    <property type="term" value="F:methylmalonyl-CoA epimerase activity"/>
    <property type="evidence" value="ECO:0007669"/>
    <property type="project" value="TreeGrafter"/>
</dbReference>
<dbReference type="STRING" id="1080227.A8L45_00410"/>
<dbReference type="SUPFAM" id="SSF54593">
    <property type="entry name" value="Glyoxalase/Bleomycin resistance protein/Dihydroxybiphenyl dioxygenase"/>
    <property type="match status" value="1"/>
</dbReference>
<dbReference type="PANTHER" id="PTHR43048:SF5">
    <property type="entry name" value="BLR5325 PROTEIN"/>
    <property type="match status" value="1"/>
</dbReference>
<dbReference type="OrthoDB" id="9812656at2"/>
<dbReference type="PANTHER" id="PTHR43048">
    <property type="entry name" value="METHYLMALONYL-COA EPIMERASE"/>
    <property type="match status" value="1"/>
</dbReference>
<dbReference type="InterPro" id="IPR037523">
    <property type="entry name" value="VOC_core"/>
</dbReference>
<name>A0A1C3ES65_9GAMM</name>
<evidence type="ECO:0000313" key="3">
    <source>
        <dbReference type="EMBL" id="ODA36102.1"/>
    </source>
</evidence>
<dbReference type="Gene3D" id="3.10.180.10">
    <property type="entry name" value="2,3-Dihydroxybiphenyl 1,2-Dioxygenase, domain 1"/>
    <property type="match status" value="1"/>
</dbReference>
<organism evidence="3 4">
    <name type="scientific">Veronia pacifica</name>
    <dbReference type="NCBI Taxonomy" id="1080227"/>
    <lineage>
        <taxon>Bacteria</taxon>
        <taxon>Pseudomonadati</taxon>
        <taxon>Pseudomonadota</taxon>
        <taxon>Gammaproteobacteria</taxon>
        <taxon>Vibrionales</taxon>
        <taxon>Vibrionaceae</taxon>
        <taxon>Veronia</taxon>
    </lineage>
</organism>
<comment type="caution">
    <text evidence="3">The sequence shown here is derived from an EMBL/GenBank/DDBJ whole genome shotgun (WGS) entry which is preliminary data.</text>
</comment>
<dbReference type="AlphaFoldDB" id="A0A1C3ES65"/>